<gene>
    <name evidence="1" type="ORF">J2S25_003843</name>
</gene>
<protein>
    <submittedName>
        <fullName evidence="1">Uncharacterized protein</fullName>
    </submittedName>
</protein>
<evidence type="ECO:0000313" key="2">
    <source>
        <dbReference type="Proteomes" id="UP001242313"/>
    </source>
</evidence>
<dbReference type="EMBL" id="JAUSUN010000040">
    <property type="protein sequence ID" value="MDQ0415616.1"/>
    <property type="molecule type" value="Genomic_DNA"/>
</dbReference>
<accession>A0ABU0G1C8</accession>
<proteinExistence type="predicted"/>
<evidence type="ECO:0000313" key="1">
    <source>
        <dbReference type="EMBL" id="MDQ0415616.1"/>
    </source>
</evidence>
<organism evidence="1 2">
    <name type="scientific">Mesobacillus stamsii</name>
    <dbReference type="NCBI Taxonomy" id="225347"/>
    <lineage>
        <taxon>Bacteria</taxon>
        <taxon>Bacillati</taxon>
        <taxon>Bacillota</taxon>
        <taxon>Bacilli</taxon>
        <taxon>Bacillales</taxon>
        <taxon>Bacillaceae</taxon>
        <taxon>Mesobacillus</taxon>
    </lineage>
</organism>
<name>A0ABU0G1C8_9BACI</name>
<reference evidence="1 2" key="1">
    <citation type="submission" date="2023-07" db="EMBL/GenBank/DDBJ databases">
        <title>Genomic Encyclopedia of Type Strains, Phase IV (KMG-IV): sequencing the most valuable type-strain genomes for metagenomic binning, comparative biology and taxonomic classification.</title>
        <authorList>
            <person name="Goeker M."/>
        </authorList>
    </citation>
    <scope>NUCLEOTIDE SEQUENCE [LARGE SCALE GENOMIC DNA]</scope>
    <source>
        <strain evidence="1 2">DSM 19598</strain>
    </source>
</reference>
<sequence length="29" mass="3593">MDIGKLSAKKDGAHYRFHAYEWELWWPWA</sequence>
<dbReference type="Proteomes" id="UP001242313">
    <property type="component" value="Unassembled WGS sequence"/>
</dbReference>
<comment type="caution">
    <text evidence="1">The sequence shown here is derived from an EMBL/GenBank/DDBJ whole genome shotgun (WGS) entry which is preliminary data.</text>
</comment>
<keyword evidence="2" id="KW-1185">Reference proteome</keyword>